<evidence type="ECO:0000256" key="6">
    <source>
        <dbReference type="ARBA" id="ARBA00023125"/>
    </source>
</evidence>
<dbReference type="PANTHER" id="PTHR31744">
    <property type="entry name" value="PROTEIN CUP-SHAPED COTYLEDON 2-RELATED"/>
    <property type="match status" value="1"/>
</dbReference>
<dbReference type="InterPro" id="IPR003441">
    <property type="entry name" value="NAC-dom"/>
</dbReference>
<evidence type="ECO:0000256" key="8">
    <source>
        <dbReference type="ARBA" id="ARBA00023159"/>
    </source>
</evidence>
<proteinExistence type="predicted"/>
<keyword evidence="10" id="KW-0539">Nucleus</keyword>
<dbReference type="AlphaFoldDB" id="A0AAN9FGU3"/>
<evidence type="ECO:0000313" key="13">
    <source>
        <dbReference type="Proteomes" id="UP001372338"/>
    </source>
</evidence>
<keyword evidence="5" id="KW-0805">Transcription regulation</keyword>
<evidence type="ECO:0000256" key="10">
    <source>
        <dbReference type="ARBA" id="ARBA00023242"/>
    </source>
</evidence>
<name>A0AAN9FGU3_CROPI</name>
<dbReference type="Proteomes" id="UP001372338">
    <property type="component" value="Unassembled WGS sequence"/>
</dbReference>
<keyword evidence="4" id="KW-1133">Transmembrane helix</keyword>
<dbReference type="PANTHER" id="PTHR31744:SF216">
    <property type="entry name" value="NAC TRANSCRIPTION FACTOR"/>
    <property type="match status" value="1"/>
</dbReference>
<dbReference type="Gene3D" id="2.170.150.80">
    <property type="entry name" value="NAC domain"/>
    <property type="match status" value="1"/>
</dbReference>
<evidence type="ECO:0000256" key="4">
    <source>
        <dbReference type="ARBA" id="ARBA00022989"/>
    </source>
</evidence>
<keyword evidence="3" id="KW-0812">Transmembrane</keyword>
<dbReference type="PROSITE" id="PS51005">
    <property type="entry name" value="NAC"/>
    <property type="match status" value="1"/>
</dbReference>
<keyword evidence="7" id="KW-0472">Membrane</keyword>
<evidence type="ECO:0000256" key="5">
    <source>
        <dbReference type="ARBA" id="ARBA00023015"/>
    </source>
</evidence>
<dbReference type="GO" id="GO:0016020">
    <property type="term" value="C:membrane"/>
    <property type="evidence" value="ECO:0007669"/>
    <property type="project" value="UniProtKB-SubCell"/>
</dbReference>
<feature type="domain" description="NAC" evidence="11">
    <location>
        <begin position="11"/>
        <end position="159"/>
    </location>
</feature>
<keyword evidence="8" id="KW-0010">Activator</keyword>
<keyword evidence="9" id="KW-0804">Transcription</keyword>
<evidence type="ECO:0000256" key="1">
    <source>
        <dbReference type="ARBA" id="ARBA00004123"/>
    </source>
</evidence>
<evidence type="ECO:0000313" key="12">
    <source>
        <dbReference type="EMBL" id="KAK7275465.1"/>
    </source>
</evidence>
<accession>A0AAN9FGU3</accession>
<dbReference type="EMBL" id="JAYWIO010000003">
    <property type="protein sequence ID" value="KAK7275465.1"/>
    <property type="molecule type" value="Genomic_DNA"/>
</dbReference>
<evidence type="ECO:0000256" key="2">
    <source>
        <dbReference type="ARBA" id="ARBA00004167"/>
    </source>
</evidence>
<dbReference type="SUPFAM" id="SSF101941">
    <property type="entry name" value="NAC domain"/>
    <property type="match status" value="1"/>
</dbReference>
<dbReference type="Pfam" id="PF02365">
    <property type="entry name" value="NAM"/>
    <property type="match status" value="1"/>
</dbReference>
<protein>
    <recommendedName>
        <fullName evidence="11">NAC domain-containing protein</fullName>
    </recommendedName>
</protein>
<sequence>METQGSLVETVPVGYRFHPTDEELVGHYLKHKLLGHDSIVHSVISEIDICMFEPWELPGFSKVKSDDPEWYFFSPLGLKHIKGNKCNRATKAGYWKITGINRNIKKRGTNNVIGKKKTLVFHKGRSPHCVKTNWVIHEYHPLTIPDDKRNFVLCRLIEKAEKKEETGTDELMHDEVEPSSLIATDYENQMTADEILNICKSPPEVNLESMFPEQSQAEIIDLVDQPPTLIELESYSPGSTEGSDDLSTEDITHAFVNDTNPSQLSRKVHCESNETDAKLLSAQDGNIVDTTTSICNEVTGSRENHITSKVTSSHDALYAAPPPVSSKKENMYDGATEQPISSGPLDGPNSIVGPEKVTTTNIYLMRNCPKGSLVGQGHIDVFKMSSTLTFRLGEGNWAYDNDTGFFVFLVRLKIEEAINVRLAPFTCVSGTTRTRDHMLKEHKPLPLVSASTGEGSLVATLDMEKHVLNYDENHDSLEANY</sequence>
<comment type="subcellular location">
    <subcellularLocation>
        <location evidence="2">Membrane</location>
        <topology evidence="2">Single-pass membrane protein</topology>
    </subcellularLocation>
    <subcellularLocation>
        <location evidence="1">Nucleus</location>
    </subcellularLocation>
</comment>
<evidence type="ECO:0000256" key="3">
    <source>
        <dbReference type="ARBA" id="ARBA00022692"/>
    </source>
</evidence>
<dbReference type="GO" id="GO:0006355">
    <property type="term" value="P:regulation of DNA-templated transcription"/>
    <property type="evidence" value="ECO:0007669"/>
    <property type="project" value="InterPro"/>
</dbReference>
<comment type="caution">
    <text evidence="12">The sequence shown here is derived from an EMBL/GenBank/DDBJ whole genome shotgun (WGS) entry which is preliminary data.</text>
</comment>
<evidence type="ECO:0000256" key="7">
    <source>
        <dbReference type="ARBA" id="ARBA00023136"/>
    </source>
</evidence>
<keyword evidence="6" id="KW-0238">DNA-binding</keyword>
<dbReference type="InterPro" id="IPR036093">
    <property type="entry name" value="NAC_dom_sf"/>
</dbReference>
<evidence type="ECO:0000256" key="9">
    <source>
        <dbReference type="ARBA" id="ARBA00023163"/>
    </source>
</evidence>
<gene>
    <name evidence="12" type="ORF">RIF29_16582</name>
</gene>
<organism evidence="12 13">
    <name type="scientific">Crotalaria pallida</name>
    <name type="common">Smooth rattlebox</name>
    <name type="synonym">Crotalaria striata</name>
    <dbReference type="NCBI Taxonomy" id="3830"/>
    <lineage>
        <taxon>Eukaryota</taxon>
        <taxon>Viridiplantae</taxon>
        <taxon>Streptophyta</taxon>
        <taxon>Embryophyta</taxon>
        <taxon>Tracheophyta</taxon>
        <taxon>Spermatophyta</taxon>
        <taxon>Magnoliopsida</taxon>
        <taxon>eudicotyledons</taxon>
        <taxon>Gunneridae</taxon>
        <taxon>Pentapetalae</taxon>
        <taxon>rosids</taxon>
        <taxon>fabids</taxon>
        <taxon>Fabales</taxon>
        <taxon>Fabaceae</taxon>
        <taxon>Papilionoideae</taxon>
        <taxon>50 kb inversion clade</taxon>
        <taxon>genistoids sensu lato</taxon>
        <taxon>core genistoids</taxon>
        <taxon>Crotalarieae</taxon>
        <taxon>Crotalaria</taxon>
    </lineage>
</organism>
<dbReference type="GO" id="GO:0005634">
    <property type="term" value="C:nucleus"/>
    <property type="evidence" value="ECO:0007669"/>
    <property type="project" value="UniProtKB-SubCell"/>
</dbReference>
<keyword evidence="13" id="KW-1185">Reference proteome</keyword>
<reference evidence="12 13" key="1">
    <citation type="submission" date="2024-01" db="EMBL/GenBank/DDBJ databases">
        <title>The genomes of 5 underutilized Papilionoideae crops provide insights into root nodulation and disease resistanc.</title>
        <authorList>
            <person name="Yuan L."/>
        </authorList>
    </citation>
    <scope>NUCLEOTIDE SEQUENCE [LARGE SCALE GENOMIC DNA]</scope>
    <source>
        <strain evidence="12">ZHUSHIDOU_FW_LH</strain>
        <tissue evidence="12">Leaf</tissue>
    </source>
</reference>
<evidence type="ECO:0000259" key="11">
    <source>
        <dbReference type="PROSITE" id="PS51005"/>
    </source>
</evidence>
<dbReference type="GO" id="GO:0000976">
    <property type="term" value="F:transcription cis-regulatory region binding"/>
    <property type="evidence" value="ECO:0007669"/>
    <property type="project" value="UniProtKB-ARBA"/>
</dbReference>